<proteinExistence type="inferred from homology"/>
<comment type="subcellular location">
    <subcellularLocation>
        <location evidence="1">Endomembrane system</location>
        <topology evidence="1">Multi-pass membrane protein</topology>
    </subcellularLocation>
    <subcellularLocation>
        <location evidence="5">Endoplasmic reticulum membrane</location>
    </subcellularLocation>
</comment>
<reference evidence="7" key="1">
    <citation type="journal article" date="2020" name="Stud. Mycol.">
        <title>101 Dothideomycetes genomes: a test case for predicting lifestyles and emergence of pathogens.</title>
        <authorList>
            <person name="Haridas S."/>
            <person name="Albert R."/>
            <person name="Binder M."/>
            <person name="Bloem J."/>
            <person name="Labutti K."/>
            <person name="Salamov A."/>
            <person name="Andreopoulos B."/>
            <person name="Baker S."/>
            <person name="Barry K."/>
            <person name="Bills G."/>
            <person name="Bluhm B."/>
            <person name="Cannon C."/>
            <person name="Castanera R."/>
            <person name="Culley D."/>
            <person name="Daum C."/>
            <person name="Ezra D."/>
            <person name="Gonzalez J."/>
            <person name="Henrissat B."/>
            <person name="Kuo A."/>
            <person name="Liang C."/>
            <person name="Lipzen A."/>
            <person name="Lutzoni F."/>
            <person name="Magnuson J."/>
            <person name="Mondo S."/>
            <person name="Nolan M."/>
            <person name="Ohm R."/>
            <person name="Pangilinan J."/>
            <person name="Park H.-J."/>
            <person name="Ramirez L."/>
            <person name="Alfaro M."/>
            <person name="Sun H."/>
            <person name="Tritt A."/>
            <person name="Yoshinaga Y."/>
            <person name="Zwiers L.-H."/>
            <person name="Turgeon B."/>
            <person name="Goodwin S."/>
            <person name="Spatafora J."/>
            <person name="Crous P."/>
            <person name="Grigoriev I."/>
        </authorList>
    </citation>
    <scope>NUCLEOTIDE SEQUENCE</scope>
    <source>
        <strain evidence="7">CBS 260.36</strain>
    </source>
</reference>
<comment type="caution">
    <text evidence="7">The sequence shown here is derived from an EMBL/GenBank/DDBJ whole genome shotgun (WGS) entry which is preliminary data.</text>
</comment>
<keyword evidence="5" id="KW-0521">NADP</keyword>
<keyword evidence="2 5" id="KW-0812">Transmembrane</keyword>
<feature type="transmembrane region" description="Helical" evidence="5">
    <location>
        <begin position="263"/>
        <end position="283"/>
    </location>
</feature>
<feature type="transmembrane region" description="Helical" evidence="5">
    <location>
        <begin position="234"/>
        <end position="257"/>
    </location>
</feature>
<dbReference type="PROSITE" id="PS50244">
    <property type="entry name" value="S5A_REDUCTASE"/>
    <property type="match status" value="1"/>
</dbReference>
<dbReference type="GO" id="GO:0005789">
    <property type="term" value="C:endoplasmic reticulum membrane"/>
    <property type="evidence" value="ECO:0007669"/>
    <property type="project" value="UniProtKB-SubCell"/>
</dbReference>
<dbReference type="GO" id="GO:0016095">
    <property type="term" value="P:polyprenol catabolic process"/>
    <property type="evidence" value="ECO:0007669"/>
    <property type="project" value="UniProtKB-UniRule"/>
</dbReference>
<keyword evidence="5" id="KW-0560">Oxidoreductase</keyword>
<name>A0A9P4IWN0_9PEZI</name>
<dbReference type="InterPro" id="IPR039698">
    <property type="entry name" value="Dfg10/SRD5A3"/>
</dbReference>
<feature type="transmembrane region" description="Helical" evidence="5">
    <location>
        <begin position="7"/>
        <end position="31"/>
    </location>
</feature>
<feature type="transmembrane region" description="Helical" evidence="5">
    <location>
        <begin position="193"/>
        <end position="213"/>
    </location>
</feature>
<dbReference type="InterPro" id="IPR001104">
    <property type="entry name" value="3-oxo-5_a-steroid_4-DH_C"/>
</dbReference>
<evidence type="ECO:0000256" key="5">
    <source>
        <dbReference type="RuleBase" id="RU367081"/>
    </source>
</evidence>
<dbReference type="Pfam" id="PF02544">
    <property type="entry name" value="Steroid_dh"/>
    <property type="match status" value="1"/>
</dbReference>
<evidence type="ECO:0000259" key="6">
    <source>
        <dbReference type="Pfam" id="PF02544"/>
    </source>
</evidence>
<evidence type="ECO:0000313" key="8">
    <source>
        <dbReference type="Proteomes" id="UP000799439"/>
    </source>
</evidence>
<comment type="function">
    <text evidence="5">Plays a key role in early steps of protein N-linked glycosylation by being involved in the conversion of polyprenol into dolichol. Acts as a polyprenal reductase that mediates the reduction of polyprenal into dolichal in a NADP-dependent mechanism. Dolichols are required for the synthesis of dolichol-linked monosaccharides and the oligosaccharide precursor used for N-glycosylation.</text>
</comment>
<comment type="pathway">
    <text evidence="5">Protein modification; protein glycosylation.</text>
</comment>
<feature type="transmembrane region" description="Helical" evidence="5">
    <location>
        <begin position="155"/>
        <end position="173"/>
    </location>
</feature>
<keyword evidence="4 5" id="KW-0472">Membrane</keyword>
<dbReference type="GO" id="GO:0102389">
    <property type="term" value="F:polyprenol reductase activity"/>
    <property type="evidence" value="ECO:0007669"/>
    <property type="project" value="UniProtKB-UniRule"/>
</dbReference>
<evidence type="ECO:0000256" key="1">
    <source>
        <dbReference type="ARBA" id="ARBA00004127"/>
    </source>
</evidence>
<evidence type="ECO:0000256" key="3">
    <source>
        <dbReference type="ARBA" id="ARBA00022989"/>
    </source>
</evidence>
<comment type="catalytic activity">
    <reaction evidence="5">
        <text>a di-trans,poly-cis-dolichal + NADP(+) = a di-trans,poly-cis-polyprenal + NADPH + H(+)</text>
        <dbReference type="Rhea" id="RHEA:80727"/>
        <dbReference type="Rhea" id="RHEA-COMP:19536"/>
        <dbReference type="Rhea" id="RHEA-COMP:19537"/>
        <dbReference type="ChEBI" id="CHEBI:15378"/>
        <dbReference type="ChEBI" id="CHEBI:57783"/>
        <dbReference type="ChEBI" id="CHEBI:58349"/>
        <dbReference type="ChEBI" id="CHEBI:231623"/>
        <dbReference type="ChEBI" id="CHEBI:231637"/>
        <dbReference type="EC" id="1.3.1.94"/>
    </reaction>
    <physiologicalReaction direction="right-to-left" evidence="5">
        <dbReference type="Rhea" id="RHEA:80729"/>
    </physiologicalReaction>
</comment>
<dbReference type="GO" id="GO:0160198">
    <property type="term" value="F:polyprenal reductase activity"/>
    <property type="evidence" value="ECO:0007669"/>
    <property type="project" value="UniProtKB-EC"/>
</dbReference>
<dbReference type="OrthoDB" id="541710at2759"/>
<feature type="transmembrane region" description="Helical" evidence="5">
    <location>
        <begin position="78"/>
        <end position="97"/>
    </location>
</feature>
<dbReference type="EMBL" id="ML996092">
    <property type="protein sequence ID" value="KAF2149065.1"/>
    <property type="molecule type" value="Genomic_DNA"/>
</dbReference>
<dbReference type="AlphaFoldDB" id="A0A9P4IWN0"/>
<evidence type="ECO:0000256" key="4">
    <source>
        <dbReference type="ARBA" id="ARBA00023136"/>
    </source>
</evidence>
<evidence type="ECO:0000313" key="7">
    <source>
        <dbReference type="EMBL" id="KAF2149065.1"/>
    </source>
</evidence>
<gene>
    <name evidence="7" type="ORF">K461DRAFT_297534</name>
</gene>
<organism evidence="7 8">
    <name type="scientific">Myriangium duriaei CBS 260.36</name>
    <dbReference type="NCBI Taxonomy" id="1168546"/>
    <lineage>
        <taxon>Eukaryota</taxon>
        <taxon>Fungi</taxon>
        <taxon>Dikarya</taxon>
        <taxon>Ascomycota</taxon>
        <taxon>Pezizomycotina</taxon>
        <taxon>Dothideomycetes</taxon>
        <taxon>Dothideomycetidae</taxon>
        <taxon>Myriangiales</taxon>
        <taxon>Myriangiaceae</taxon>
        <taxon>Myriangium</taxon>
    </lineage>
</organism>
<dbReference type="GO" id="GO:0006488">
    <property type="term" value="P:dolichol-linked oligosaccharide biosynthetic process"/>
    <property type="evidence" value="ECO:0007669"/>
    <property type="project" value="UniProtKB-UniRule"/>
</dbReference>
<keyword evidence="3 5" id="KW-1133">Transmembrane helix</keyword>
<feature type="domain" description="3-oxo-5-alpha-steroid 4-dehydrogenase C-terminal" evidence="6">
    <location>
        <begin position="197"/>
        <end position="310"/>
    </location>
</feature>
<evidence type="ECO:0000256" key="2">
    <source>
        <dbReference type="ARBA" id="ARBA00022692"/>
    </source>
</evidence>
<dbReference type="PANTHER" id="PTHR14624">
    <property type="entry name" value="DFG10 PROTEIN"/>
    <property type="match status" value="1"/>
</dbReference>
<sequence length="310" mass="34212">MDNALSTIATLDAITIIRSLFLLPAATILALRSLPPLATRFLPYGSRAAFPAPTPKAKSPPSFFAAALDWAATLTVPHAWFGSFYAISLLGTLFWTLHFDLNTRLLHWLAEHAGDVGRGMEKSQLLVVWAMMGLQGARRLWECITLGKESKAKMWVGHWVMGVGFYVLVNVAVGVEGVGTVVDHPFTWQDLTFTAPSLHTFVATLMFILASGMQHDCHAYLASLKKYTVPQHPVFASLVCPHYFAECVIYLAMAVQAAPKGYMINRTMVCAVVFVAVNLGVTADGTKRWYEGKFGPESVRGKWRMIPFVF</sequence>
<accession>A0A9P4IWN0</accession>
<dbReference type="GO" id="GO:0003865">
    <property type="term" value="F:3-oxo-5-alpha-steroid 4-dehydrogenase activity"/>
    <property type="evidence" value="ECO:0007669"/>
    <property type="project" value="TreeGrafter"/>
</dbReference>
<protein>
    <recommendedName>
        <fullName evidence="5">Polyprenal reductase</fullName>
        <ecNumber evidence="5">1.3.1.94</ecNumber>
    </recommendedName>
</protein>
<comment type="similarity">
    <text evidence="5">Belongs to the steroid 5-alpha reductase family. Polyprenal reductase subfamily.</text>
</comment>
<dbReference type="EC" id="1.3.1.94" evidence="5"/>
<keyword evidence="8" id="KW-1185">Reference proteome</keyword>
<dbReference type="PANTHER" id="PTHR14624:SF0">
    <property type="entry name" value="POLYPRENOL REDUCTASE"/>
    <property type="match status" value="1"/>
</dbReference>
<dbReference type="Proteomes" id="UP000799439">
    <property type="component" value="Unassembled WGS sequence"/>
</dbReference>
<keyword evidence="5" id="KW-0256">Endoplasmic reticulum</keyword>